<evidence type="ECO:0000256" key="12">
    <source>
        <dbReference type="ARBA" id="ARBA00022741"/>
    </source>
</evidence>
<evidence type="ECO:0000256" key="14">
    <source>
        <dbReference type="ARBA" id="ARBA00048811"/>
    </source>
</evidence>
<evidence type="ECO:0000256" key="17">
    <source>
        <dbReference type="SAM" id="Coils"/>
    </source>
</evidence>
<dbReference type="GO" id="GO:0046100">
    <property type="term" value="P:hypoxanthine metabolic process"/>
    <property type="evidence" value="ECO:0007669"/>
    <property type="project" value="TreeGrafter"/>
</dbReference>
<keyword evidence="13 16" id="KW-0460">Magnesium</keyword>
<comment type="pathway">
    <text evidence="4 16">Purine metabolism; IMP biosynthesis via salvage pathway; IMP from hypoxanthine: step 1/1.</text>
</comment>
<keyword evidence="8 16" id="KW-0328">Glycosyltransferase</keyword>
<evidence type="ECO:0000256" key="2">
    <source>
        <dbReference type="ARBA" id="ARBA00002049"/>
    </source>
</evidence>
<evidence type="ECO:0000256" key="5">
    <source>
        <dbReference type="ARBA" id="ARBA00004676"/>
    </source>
</evidence>
<organism evidence="19 20">
    <name type="scientific">Anoxybacter fermentans</name>
    <dbReference type="NCBI Taxonomy" id="1323375"/>
    <lineage>
        <taxon>Bacteria</taxon>
        <taxon>Bacillati</taxon>
        <taxon>Bacillota</taxon>
        <taxon>Clostridia</taxon>
        <taxon>Halanaerobiales</taxon>
        <taxon>Anoxybacter</taxon>
    </lineage>
</organism>
<keyword evidence="11 16" id="KW-0660">Purine salvage</keyword>
<evidence type="ECO:0000256" key="13">
    <source>
        <dbReference type="ARBA" id="ARBA00022842"/>
    </source>
</evidence>
<dbReference type="FunFam" id="3.40.50.2020:FF:000006">
    <property type="entry name" value="Hypoxanthine phosphoribosyltransferase"/>
    <property type="match status" value="1"/>
</dbReference>
<dbReference type="UniPathway" id="UPA00591">
    <property type="reaction ID" value="UER00648"/>
</dbReference>
<name>A0A3Q9HSY6_9FIRM</name>
<dbReference type="EMBL" id="CP016379">
    <property type="protein sequence ID" value="AZR74605.1"/>
    <property type="molecule type" value="Genomic_DNA"/>
</dbReference>
<dbReference type="PANTHER" id="PTHR43340:SF1">
    <property type="entry name" value="HYPOXANTHINE PHOSPHORIBOSYLTRANSFERASE"/>
    <property type="match status" value="1"/>
</dbReference>
<dbReference type="InterPro" id="IPR050408">
    <property type="entry name" value="HGPRT"/>
</dbReference>
<keyword evidence="20" id="KW-1185">Reference proteome</keyword>
<comment type="function">
    <text evidence="2">Purine salvage pathway enzyme that catalyzes the transfer of the ribosyl-5-phosphate group from 5-phospho-alpha-D-ribose 1-diphosphate (PRPP) to the N9 position of the 6-oxopurines hypoxanthine and guanine to form the corresponding ribonucleotides IMP (inosine 5'-monophosphate) and GMP (guanosine 5'-monophosphate), with the release of PPi.</text>
</comment>
<dbReference type="GO" id="GO:0032263">
    <property type="term" value="P:GMP salvage"/>
    <property type="evidence" value="ECO:0007669"/>
    <property type="project" value="TreeGrafter"/>
</dbReference>
<dbReference type="GO" id="GO:0000166">
    <property type="term" value="F:nucleotide binding"/>
    <property type="evidence" value="ECO:0007669"/>
    <property type="project" value="UniProtKB-KW"/>
</dbReference>
<comment type="cofactor">
    <cofactor evidence="1 16">
        <name>Mg(2+)</name>
        <dbReference type="ChEBI" id="CHEBI:18420"/>
    </cofactor>
</comment>
<dbReference type="GO" id="GO:0005829">
    <property type="term" value="C:cytosol"/>
    <property type="evidence" value="ECO:0007669"/>
    <property type="project" value="TreeGrafter"/>
</dbReference>
<sequence>MKNDLRNDIEEIILTEEQIQKRIEELGAEINAAYADKPEELIMVGVLRGGFIFMADLARQIKRQVTFDFIDVSSYGTGTESSGSVRIIKDLEEDIKGKHVLIVEDIIDTGLTLKKVIEMLKTREPASIKVCTLLDKPARRTEKHITSDFNGFEIPDKFVVGYGLDYAEKYRNLPFIGVLKPEVYA</sequence>
<keyword evidence="17" id="KW-0175">Coiled coil</keyword>
<keyword evidence="7 16" id="KW-0963">Cytoplasm</keyword>
<evidence type="ECO:0000256" key="11">
    <source>
        <dbReference type="ARBA" id="ARBA00022726"/>
    </source>
</evidence>
<evidence type="ECO:0000256" key="4">
    <source>
        <dbReference type="ARBA" id="ARBA00004669"/>
    </source>
</evidence>
<keyword evidence="10 16" id="KW-0479">Metal-binding</keyword>
<evidence type="ECO:0000256" key="16">
    <source>
        <dbReference type="RuleBase" id="RU364099"/>
    </source>
</evidence>
<dbReference type="CDD" id="cd06223">
    <property type="entry name" value="PRTases_typeI"/>
    <property type="match status" value="1"/>
</dbReference>
<evidence type="ECO:0000256" key="7">
    <source>
        <dbReference type="ARBA" id="ARBA00022490"/>
    </source>
</evidence>
<feature type="coiled-coil region" evidence="17">
    <location>
        <begin position="2"/>
        <end position="36"/>
    </location>
</feature>
<evidence type="ECO:0000256" key="10">
    <source>
        <dbReference type="ARBA" id="ARBA00022723"/>
    </source>
</evidence>
<evidence type="ECO:0000256" key="3">
    <source>
        <dbReference type="ARBA" id="ARBA00004496"/>
    </source>
</evidence>
<dbReference type="Proteomes" id="UP000267250">
    <property type="component" value="Chromosome"/>
</dbReference>
<dbReference type="InterPro" id="IPR005904">
    <property type="entry name" value="Hxn_phspho_trans"/>
</dbReference>
<dbReference type="KEGG" id="aft:BBF96_15215"/>
<protein>
    <recommendedName>
        <fullName evidence="16">Hypoxanthine phosphoribosyltransferase</fullName>
        <ecNumber evidence="16">2.4.2.8</ecNumber>
    </recommendedName>
</protein>
<evidence type="ECO:0000313" key="19">
    <source>
        <dbReference type="EMBL" id="AZR74605.1"/>
    </source>
</evidence>
<evidence type="ECO:0000256" key="15">
    <source>
        <dbReference type="ARBA" id="ARBA00049402"/>
    </source>
</evidence>
<evidence type="ECO:0000256" key="6">
    <source>
        <dbReference type="ARBA" id="ARBA00008391"/>
    </source>
</evidence>
<evidence type="ECO:0000256" key="8">
    <source>
        <dbReference type="ARBA" id="ARBA00022676"/>
    </source>
</evidence>
<comment type="catalytic activity">
    <reaction evidence="15">
        <text>IMP + diphosphate = hypoxanthine + 5-phospho-alpha-D-ribose 1-diphosphate</text>
        <dbReference type="Rhea" id="RHEA:17973"/>
        <dbReference type="ChEBI" id="CHEBI:17368"/>
        <dbReference type="ChEBI" id="CHEBI:33019"/>
        <dbReference type="ChEBI" id="CHEBI:58017"/>
        <dbReference type="ChEBI" id="CHEBI:58053"/>
        <dbReference type="EC" id="2.4.2.8"/>
    </reaction>
    <physiologicalReaction direction="right-to-left" evidence="15">
        <dbReference type="Rhea" id="RHEA:17975"/>
    </physiologicalReaction>
</comment>
<dbReference type="GO" id="GO:0052657">
    <property type="term" value="F:guanine phosphoribosyltransferase activity"/>
    <property type="evidence" value="ECO:0007669"/>
    <property type="project" value="UniProtKB-ARBA"/>
</dbReference>
<dbReference type="Gene3D" id="3.40.50.2020">
    <property type="match status" value="1"/>
</dbReference>
<dbReference type="GO" id="GO:0004422">
    <property type="term" value="F:hypoxanthine phosphoribosyltransferase activity"/>
    <property type="evidence" value="ECO:0007669"/>
    <property type="project" value="InterPro"/>
</dbReference>
<reference evidence="19 20" key="1">
    <citation type="submission" date="2016-07" db="EMBL/GenBank/DDBJ databases">
        <title>Genome and transcriptome analysis of iron-reducing fermentative bacteria Anoxybacter fermentans.</title>
        <authorList>
            <person name="Zeng X."/>
            <person name="Shao Z."/>
        </authorList>
    </citation>
    <scope>NUCLEOTIDE SEQUENCE [LARGE SCALE GENOMIC DNA]</scope>
    <source>
        <strain evidence="19 20">DY22613</strain>
    </source>
</reference>
<dbReference type="EC" id="2.4.2.8" evidence="16"/>
<comment type="pathway">
    <text evidence="5">Purine metabolism; GMP biosynthesis via salvage pathway; GMP from guanine: step 1/1.</text>
</comment>
<dbReference type="InterPro" id="IPR000836">
    <property type="entry name" value="PRTase_dom"/>
</dbReference>
<accession>A0A3Q9HSY6</accession>
<evidence type="ECO:0000256" key="9">
    <source>
        <dbReference type="ARBA" id="ARBA00022679"/>
    </source>
</evidence>
<evidence type="ECO:0000256" key="1">
    <source>
        <dbReference type="ARBA" id="ARBA00001946"/>
    </source>
</evidence>
<evidence type="ECO:0000259" key="18">
    <source>
        <dbReference type="Pfam" id="PF00156"/>
    </source>
</evidence>
<dbReference type="GO" id="GO:0006166">
    <property type="term" value="P:purine ribonucleoside salvage"/>
    <property type="evidence" value="ECO:0007669"/>
    <property type="project" value="UniProtKB-KW"/>
</dbReference>
<dbReference type="SUPFAM" id="SSF53271">
    <property type="entry name" value="PRTase-like"/>
    <property type="match status" value="1"/>
</dbReference>
<dbReference type="OrthoDB" id="9802824at2"/>
<keyword evidence="12 16" id="KW-0547">Nucleotide-binding</keyword>
<dbReference type="NCBIfam" id="TIGR01203">
    <property type="entry name" value="HGPRTase"/>
    <property type="match status" value="1"/>
</dbReference>
<gene>
    <name evidence="19" type="ORF">BBF96_15215</name>
</gene>
<dbReference type="PANTHER" id="PTHR43340">
    <property type="entry name" value="HYPOXANTHINE-GUANINE PHOSPHORIBOSYLTRANSFERASE"/>
    <property type="match status" value="1"/>
</dbReference>
<dbReference type="GO" id="GO:0032264">
    <property type="term" value="P:IMP salvage"/>
    <property type="evidence" value="ECO:0007669"/>
    <property type="project" value="UniProtKB-UniPathway"/>
</dbReference>
<proteinExistence type="inferred from homology"/>
<feature type="domain" description="Phosphoribosyltransferase" evidence="18">
    <location>
        <begin position="13"/>
        <end position="166"/>
    </location>
</feature>
<dbReference type="AlphaFoldDB" id="A0A3Q9HSY6"/>
<comment type="catalytic activity">
    <reaction evidence="14">
        <text>GMP + diphosphate = guanine + 5-phospho-alpha-D-ribose 1-diphosphate</text>
        <dbReference type="Rhea" id="RHEA:25424"/>
        <dbReference type="ChEBI" id="CHEBI:16235"/>
        <dbReference type="ChEBI" id="CHEBI:33019"/>
        <dbReference type="ChEBI" id="CHEBI:58017"/>
        <dbReference type="ChEBI" id="CHEBI:58115"/>
        <dbReference type="EC" id="2.4.2.8"/>
    </reaction>
    <physiologicalReaction direction="right-to-left" evidence="14">
        <dbReference type="Rhea" id="RHEA:25426"/>
    </physiologicalReaction>
</comment>
<dbReference type="InterPro" id="IPR029057">
    <property type="entry name" value="PRTase-like"/>
</dbReference>
<dbReference type="GO" id="GO:0000287">
    <property type="term" value="F:magnesium ion binding"/>
    <property type="evidence" value="ECO:0007669"/>
    <property type="project" value="TreeGrafter"/>
</dbReference>
<comment type="similarity">
    <text evidence="6 16">Belongs to the purine/pyrimidine phosphoribosyltransferase family.</text>
</comment>
<dbReference type="RefSeq" id="WP_127017967.1">
    <property type="nucleotide sequence ID" value="NZ_CP016379.1"/>
</dbReference>
<dbReference type="Pfam" id="PF00156">
    <property type="entry name" value="Pribosyltran"/>
    <property type="match status" value="1"/>
</dbReference>
<keyword evidence="9 16" id="KW-0808">Transferase</keyword>
<evidence type="ECO:0000313" key="20">
    <source>
        <dbReference type="Proteomes" id="UP000267250"/>
    </source>
</evidence>
<comment type="subcellular location">
    <subcellularLocation>
        <location evidence="3 16">Cytoplasm</location>
    </subcellularLocation>
</comment>
<dbReference type="GO" id="GO:0006178">
    <property type="term" value="P:guanine salvage"/>
    <property type="evidence" value="ECO:0007669"/>
    <property type="project" value="TreeGrafter"/>
</dbReference>